<evidence type="ECO:0000313" key="9">
    <source>
        <dbReference type="RefSeq" id="XP_022255467.1"/>
    </source>
</evidence>
<evidence type="ECO:0000256" key="1">
    <source>
        <dbReference type="ARBA" id="ARBA00022473"/>
    </source>
</evidence>
<evidence type="ECO:0000256" key="4">
    <source>
        <dbReference type="ARBA" id="ARBA00023163"/>
    </source>
</evidence>
<keyword evidence="2" id="KW-0805">Transcription regulation</keyword>
<evidence type="ECO:0000256" key="5">
    <source>
        <dbReference type="ARBA" id="ARBA00023242"/>
    </source>
</evidence>
<evidence type="ECO:0000256" key="6">
    <source>
        <dbReference type="SAM" id="MobiDB-lite"/>
    </source>
</evidence>
<dbReference type="PANTHER" id="PTHR20937:SF3">
    <property type="entry name" value="IP14615P"/>
    <property type="match status" value="1"/>
</dbReference>
<feature type="compositionally biased region" description="Polar residues" evidence="6">
    <location>
        <begin position="196"/>
        <end position="208"/>
    </location>
</feature>
<dbReference type="Proteomes" id="UP000694941">
    <property type="component" value="Unplaced"/>
</dbReference>
<feature type="region of interest" description="Disordered" evidence="6">
    <location>
        <begin position="196"/>
        <end position="243"/>
    </location>
</feature>
<dbReference type="PROSITE" id="PS50888">
    <property type="entry name" value="BHLH"/>
    <property type="match status" value="1"/>
</dbReference>
<organism evidence="8 9">
    <name type="scientific">Limulus polyphemus</name>
    <name type="common">Atlantic horseshoe crab</name>
    <dbReference type="NCBI Taxonomy" id="6850"/>
    <lineage>
        <taxon>Eukaryota</taxon>
        <taxon>Metazoa</taxon>
        <taxon>Ecdysozoa</taxon>
        <taxon>Arthropoda</taxon>
        <taxon>Chelicerata</taxon>
        <taxon>Merostomata</taxon>
        <taxon>Xiphosura</taxon>
        <taxon>Limulidae</taxon>
        <taxon>Limulus</taxon>
    </lineage>
</organism>
<feature type="compositionally biased region" description="Basic and acidic residues" evidence="6">
    <location>
        <begin position="216"/>
        <end position="243"/>
    </location>
</feature>
<proteinExistence type="predicted"/>
<feature type="domain" description="BHLH" evidence="7">
    <location>
        <begin position="231"/>
        <end position="274"/>
    </location>
</feature>
<name>A0ABM1THW1_LIMPO</name>
<keyword evidence="1" id="KW-0217">Developmental protein</keyword>
<reference evidence="9" key="1">
    <citation type="submission" date="2025-08" db="UniProtKB">
        <authorList>
            <consortium name="RefSeq"/>
        </authorList>
    </citation>
    <scope>IDENTIFICATION</scope>
    <source>
        <tissue evidence="9">Muscle</tissue>
    </source>
</reference>
<evidence type="ECO:0000256" key="3">
    <source>
        <dbReference type="ARBA" id="ARBA00023125"/>
    </source>
</evidence>
<dbReference type="CDD" id="cd11390">
    <property type="entry name" value="bHLH_TS"/>
    <property type="match status" value="1"/>
</dbReference>
<keyword evidence="4" id="KW-0804">Transcription</keyword>
<dbReference type="InterPro" id="IPR036638">
    <property type="entry name" value="HLH_DNA-bd_sf"/>
</dbReference>
<feature type="non-terminal residue" evidence="9">
    <location>
        <position position="274"/>
    </location>
</feature>
<dbReference type="InterPro" id="IPR011598">
    <property type="entry name" value="bHLH_dom"/>
</dbReference>
<sequence length="274" mass="30589">MDTEDQGSVCTDYSSVSSTSEDKDTAITGQEQELSKEEESSGKKLKTKTFEYLRNKAADIKHEEDEPCLPVLPEDAFKNEQASDLPVQSGDIALQIPPEEVDPSVPPSRQGQVTLTDLTQFQVQDHTKISVLPLDMNYLAPTSDYLYHCLPSTATEGSNTSFLGQIMTPLPAHQHLPKVNPFLPAPLTSHFAVTSHSSIPSSFNDTRSSRLRSQVRTRERGRSNSALSREEQKKSACDRERSRMRDMNRAFDLLREKLPICKPPGKKLSKIESL</sequence>
<evidence type="ECO:0000313" key="8">
    <source>
        <dbReference type="Proteomes" id="UP000694941"/>
    </source>
</evidence>
<feature type="compositionally biased region" description="Basic and acidic residues" evidence="6">
    <location>
        <begin position="33"/>
        <end position="48"/>
    </location>
</feature>
<dbReference type="RefSeq" id="XP_022255467.1">
    <property type="nucleotide sequence ID" value="XM_022399759.1"/>
</dbReference>
<protein>
    <submittedName>
        <fullName evidence="9">Uncharacterized protein LOC111088781</fullName>
    </submittedName>
</protein>
<feature type="region of interest" description="Disordered" evidence="6">
    <location>
        <begin position="1"/>
        <end position="48"/>
    </location>
</feature>
<dbReference type="PANTHER" id="PTHR20937">
    <property type="entry name" value="IP14615P"/>
    <property type="match status" value="1"/>
</dbReference>
<gene>
    <name evidence="9" type="primary">LOC111088781</name>
</gene>
<evidence type="ECO:0000256" key="2">
    <source>
        <dbReference type="ARBA" id="ARBA00023015"/>
    </source>
</evidence>
<keyword evidence="5" id="KW-0539">Nucleus</keyword>
<dbReference type="Pfam" id="PF00010">
    <property type="entry name" value="HLH"/>
    <property type="match status" value="1"/>
</dbReference>
<feature type="compositionally biased region" description="Polar residues" evidence="6">
    <location>
        <begin position="1"/>
        <end position="19"/>
    </location>
</feature>
<dbReference type="GeneID" id="111088781"/>
<evidence type="ECO:0000259" key="7">
    <source>
        <dbReference type="PROSITE" id="PS50888"/>
    </source>
</evidence>
<dbReference type="InterPro" id="IPR040259">
    <property type="entry name" value="Mesogenin/MesP"/>
</dbReference>
<dbReference type="SUPFAM" id="SSF47459">
    <property type="entry name" value="HLH, helix-loop-helix DNA-binding domain"/>
    <property type="match status" value="1"/>
</dbReference>
<dbReference type="Gene3D" id="4.10.280.10">
    <property type="entry name" value="Helix-loop-helix DNA-binding domain"/>
    <property type="match status" value="1"/>
</dbReference>
<keyword evidence="3" id="KW-0238">DNA-binding</keyword>
<keyword evidence="8" id="KW-1185">Reference proteome</keyword>
<accession>A0ABM1THW1</accession>